<proteinExistence type="predicted"/>
<organism evidence="1 2">
    <name type="scientific">Yersinia entomophaga</name>
    <dbReference type="NCBI Taxonomy" id="935293"/>
    <lineage>
        <taxon>Bacteria</taxon>
        <taxon>Pseudomonadati</taxon>
        <taxon>Pseudomonadota</taxon>
        <taxon>Gammaproteobacteria</taxon>
        <taxon>Enterobacterales</taxon>
        <taxon>Yersiniaceae</taxon>
        <taxon>Yersinia</taxon>
    </lineage>
</organism>
<accession>A0ABN4PXR8</accession>
<dbReference type="EMBL" id="CP010029">
    <property type="protein sequence ID" value="ANI31796.1"/>
    <property type="molecule type" value="Genomic_DNA"/>
</dbReference>
<reference evidence="2" key="1">
    <citation type="journal article" date="2016" name="Toxins">
        <title>The Draft Genome Sequence of the Yersinia entomophaga Entomopathogenic Type Strain MH96T.</title>
        <authorList>
            <person name="Hurst M.R."/>
            <person name="Beattie A."/>
            <person name="Altermann E."/>
            <person name="Moraga R.M."/>
            <person name="Harper L.A."/>
            <person name="Calder J."/>
            <person name="Laugraud A."/>
        </authorList>
    </citation>
    <scope>NUCLEOTIDE SEQUENCE [LARGE SCALE GENOMIC DNA]</scope>
    <source>
        <strain evidence="2">MH96</strain>
    </source>
</reference>
<name>A0ABN4PXR8_YERET</name>
<sequence length="193" mass="22074">MIFTAISASSTALAAQQLSDHIISKEGKYYLLPGYSTEDVAIFFWQSLNRWSENPDNVAKYFTPAGEFELVYAPVDDFPIFSRGSRGREAMTAYFTKISAYLEDLRYSKPQTWTQLATDKPGVYVFEYSSSGFIRSATSEDKKSKNHKKPYHQNFISIVTVSPDGQLKNVKEYWDPYVALRDFHMIDKAQPQS</sequence>
<evidence type="ECO:0008006" key="3">
    <source>
        <dbReference type="Google" id="ProtNLM"/>
    </source>
</evidence>
<gene>
    <name evidence="1" type="ORF">PL78_18475</name>
</gene>
<dbReference type="SUPFAM" id="SSF54427">
    <property type="entry name" value="NTF2-like"/>
    <property type="match status" value="1"/>
</dbReference>
<evidence type="ECO:0000313" key="1">
    <source>
        <dbReference type="EMBL" id="ANI31796.1"/>
    </source>
</evidence>
<dbReference type="Proteomes" id="UP000266744">
    <property type="component" value="Chromosome"/>
</dbReference>
<evidence type="ECO:0000313" key="2">
    <source>
        <dbReference type="Proteomes" id="UP000266744"/>
    </source>
</evidence>
<keyword evidence="2" id="KW-1185">Reference proteome</keyword>
<dbReference type="Gene3D" id="3.10.450.50">
    <property type="match status" value="1"/>
</dbReference>
<dbReference type="InterPro" id="IPR032710">
    <property type="entry name" value="NTF2-like_dom_sf"/>
</dbReference>
<protein>
    <recommendedName>
        <fullName evidence="3">SnoaL-like domain-containing protein</fullName>
    </recommendedName>
</protein>